<dbReference type="SUPFAM" id="SSF47336">
    <property type="entry name" value="ACP-like"/>
    <property type="match status" value="1"/>
</dbReference>
<dbReference type="EMBL" id="JBHSKP010000060">
    <property type="protein sequence ID" value="MFC5157032.1"/>
    <property type="molecule type" value="Genomic_DNA"/>
</dbReference>
<proteinExistence type="predicted"/>
<keyword evidence="2" id="KW-0597">Phosphoprotein</keyword>
<protein>
    <submittedName>
        <fullName evidence="7">Phosphopantetheine-binding protein</fullName>
    </submittedName>
</protein>
<feature type="non-terminal residue" evidence="7">
    <location>
        <position position="1"/>
    </location>
</feature>
<dbReference type="Pfam" id="PF21089">
    <property type="entry name" value="PKS_DH_N"/>
    <property type="match status" value="1"/>
</dbReference>
<reference evidence="8" key="1">
    <citation type="journal article" date="2019" name="Int. J. Syst. Evol. Microbiol.">
        <title>The Global Catalogue of Microorganisms (GCM) 10K type strain sequencing project: providing services to taxonomists for standard genome sequencing and annotation.</title>
        <authorList>
            <consortium name="The Broad Institute Genomics Platform"/>
            <consortium name="The Broad Institute Genome Sequencing Center for Infectious Disease"/>
            <person name="Wu L."/>
            <person name="Ma J."/>
        </authorList>
    </citation>
    <scope>NUCLEOTIDE SEQUENCE [LARGE SCALE GENOMIC DNA]</scope>
    <source>
        <strain evidence="8">PCU 266</strain>
    </source>
</reference>
<dbReference type="InterPro" id="IPR050091">
    <property type="entry name" value="PKS_NRPS_Biosynth_Enz"/>
</dbReference>
<dbReference type="InterPro" id="IPR049552">
    <property type="entry name" value="PKS_DH_N"/>
</dbReference>
<gene>
    <name evidence="7" type="ORF">ACFPRH_35500</name>
</gene>
<keyword evidence="1" id="KW-0596">Phosphopantetheine</keyword>
<dbReference type="SMART" id="SM01294">
    <property type="entry name" value="PKS_PP_betabranch"/>
    <property type="match status" value="1"/>
</dbReference>
<keyword evidence="4" id="KW-0511">Multifunctional enzyme</keyword>
<dbReference type="PANTHER" id="PTHR43775">
    <property type="entry name" value="FATTY ACID SYNTHASE"/>
    <property type="match status" value="1"/>
</dbReference>
<keyword evidence="8" id="KW-1185">Reference proteome</keyword>
<dbReference type="Gene3D" id="1.10.1200.10">
    <property type="entry name" value="ACP-like"/>
    <property type="match status" value="1"/>
</dbReference>
<evidence type="ECO:0000256" key="3">
    <source>
        <dbReference type="ARBA" id="ARBA00022679"/>
    </source>
</evidence>
<dbReference type="RefSeq" id="WP_381735646.1">
    <property type="nucleotide sequence ID" value="NZ_JBHSKP010000060.1"/>
</dbReference>
<evidence type="ECO:0000259" key="6">
    <source>
        <dbReference type="PROSITE" id="PS50075"/>
    </source>
</evidence>
<keyword evidence="3" id="KW-0808">Transferase</keyword>
<name>A0ABW0ATJ6_9ACTN</name>
<dbReference type="InterPro" id="IPR036736">
    <property type="entry name" value="ACP-like_sf"/>
</dbReference>
<dbReference type="InterPro" id="IPR042104">
    <property type="entry name" value="PKS_dehydratase_sf"/>
</dbReference>
<evidence type="ECO:0000256" key="2">
    <source>
        <dbReference type="ARBA" id="ARBA00022553"/>
    </source>
</evidence>
<feature type="region of interest" description="Disordered" evidence="5">
    <location>
        <begin position="250"/>
        <end position="282"/>
    </location>
</feature>
<dbReference type="Pfam" id="PF00550">
    <property type="entry name" value="PP-binding"/>
    <property type="match status" value="1"/>
</dbReference>
<accession>A0ABW0ATJ6</accession>
<evidence type="ECO:0000313" key="7">
    <source>
        <dbReference type="EMBL" id="MFC5157032.1"/>
    </source>
</evidence>
<evidence type="ECO:0000256" key="4">
    <source>
        <dbReference type="ARBA" id="ARBA00023268"/>
    </source>
</evidence>
<dbReference type="InterPro" id="IPR009081">
    <property type="entry name" value="PP-bd_ACP"/>
</dbReference>
<dbReference type="InterPro" id="IPR020806">
    <property type="entry name" value="PKS_PP-bd"/>
</dbReference>
<dbReference type="SMART" id="SM00823">
    <property type="entry name" value="PKS_PP"/>
    <property type="match status" value="1"/>
</dbReference>
<organism evidence="7 8">
    <name type="scientific">Streptomyces amakusaensis</name>
    <dbReference type="NCBI Taxonomy" id="67271"/>
    <lineage>
        <taxon>Bacteria</taxon>
        <taxon>Bacillati</taxon>
        <taxon>Actinomycetota</taxon>
        <taxon>Actinomycetes</taxon>
        <taxon>Kitasatosporales</taxon>
        <taxon>Streptomycetaceae</taxon>
        <taxon>Streptomyces</taxon>
    </lineage>
</organism>
<evidence type="ECO:0000313" key="8">
    <source>
        <dbReference type="Proteomes" id="UP001596160"/>
    </source>
</evidence>
<feature type="domain" description="Carrier" evidence="6">
    <location>
        <begin position="300"/>
        <end position="375"/>
    </location>
</feature>
<dbReference type="PANTHER" id="PTHR43775:SF51">
    <property type="entry name" value="INACTIVE PHENOLPHTHIOCEROL SYNTHESIS POLYKETIDE SYNTHASE TYPE I PKS1-RELATED"/>
    <property type="match status" value="1"/>
</dbReference>
<dbReference type="InterPro" id="IPR020807">
    <property type="entry name" value="PKS_DH"/>
</dbReference>
<dbReference type="InterPro" id="IPR049551">
    <property type="entry name" value="PKS_DH_C"/>
</dbReference>
<sequence>YAFQHHRHWLDAGQPTAGAAVWGLTPAQHPLLGAAVRLQGSEARHFTHRVSPGNHPWIDGSSGLFPASALVETAIRAGDELGSTLLEELTLTPPPLVPVQLQTTVEPTEQEHRHRVTIHARPHSAGDDAPWALCAEGHLSSKAPSDAAADRAGASGGSYEVWLPEREARDAEGYGLHPALWDAVLLGQAADAAPGHTAVPVAWRGVRLLAAGARAVRAQVASAGANAVSIRLTDESGGLVATVESVTFRDVPDAPTDESAPREPRSAAAPTARRRAGAAEGAPRPLAERLAVMDGTERHEAVLDIVRAVAAAVLGHADADSMEDDRSFQELGLTSLTAVDLRNRLGQAVGLALPATLVFDHPSPAAVTGHLLTLIAPGPAAAAPQSPLQELDRLEAALALASEDDGDRPAVTARLRALLSRLNGTAEPRGGEGADALDDASTADDLFAFIDNQFGPTAG</sequence>
<dbReference type="SMART" id="SM00826">
    <property type="entry name" value="PKS_DH"/>
    <property type="match status" value="1"/>
</dbReference>
<evidence type="ECO:0000256" key="1">
    <source>
        <dbReference type="ARBA" id="ARBA00022450"/>
    </source>
</evidence>
<dbReference type="Pfam" id="PF14765">
    <property type="entry name" value="PS-DH"/>
    <property type="match status" value="1"/>
</dbReference>
<evidence type="ECO:0000256" key="5">
    <source>
        <dbReference type="SAM" id="MobiDB-lite"/>
    </source>
</evidence>
<dbReference type="Proteomes" id="UP001596160">
    <property type="component" value="Unassembled WGS sequence"/>
</dbReference>
<dbReference type="PROSITE" id="PS50075">
    <property type="entry name" value="CARRIER"/>
    <property type="match status" value="1"/>
</dbReference>
<comment type="caution">
    <text evidence="7">The sequence shown here is derived from an EMBL/GenBank/DDBJ whole genome shotgun (WGS) entry which is preliminary data.</text>
</comment>
<dbReference type="Gene3D" id="3.10.129.110">
    <property type="entry name" value="Polyketide synthase dehydratase"/>
    <property type="match status" value="2"/>
</dbReference>